<name>A0A328BE53_9CAUL</name>
<dbReference type="EMBL" id="QFYS01000004">
    <property type="protein sequence ID" value="RAK65622.1"/>
    <property type="molecule type" value="Genomic_DNA"/>
</dbReference>
<dbReference type="OrthoDB" id="287782at2"/>
<accession>A0A328BE53</accession>
<comment type="caution">
    <text evidence="1">The sequence shown here is derived from an EMBL/GenBank/DDBJ whole genome shotgun (WGS) entry which is preliminary data.</text>
</comment>
<protein>
    <recommendedName>
        <fullName evidence="3">Carboxymuconolactone decarboxylase family protein</fullName>
    </recommendedName>
</protein>
<dbReference type="RefSeq" id="WP_111276218.1">
    <property type="nucleotide sequence ID" value="NZ_QFYS01000004.1"/>
</dbReference>
<keyword evidence="2" id="KW-1185">Reference proteome</keyword>
<dbReference type="InterPro" id="IPR029032">
    <property type="entry name" value="AhpD-like"/>
</dbReference>
<evidence type="ECO:0000313" key="2">
    <source>
        <dbReference type="Proteomes" id="UP000249524"/>
    </source>
</evidence>
<organism evidence="1 2">
    <name type="scientific">Phenylobacterium kunshanense</name>
    <dbReference type="NCBI Taxonomy" id="1445034"/>
    <lineage>
        <taxon>Bacteria</taxon>
        <taxon>Pseudomonadati</taxon>
        <taxon>Pseudomonadota</taxon>
        <taxon>Alphaproteobacteria</taxon>
        <taxon>Caulobacterales</taxon>
        <taxon>Caulobacteraceae</taxon>
        <taxon>Phenylobacterium</taxon>
    </lineage>
</organism>
<evidence type="ECO:0008006" key="3">
    <source>
        <dbReference type="Google" id="ProtNLM"/>
    </source>
</evidence>
<evidence type="ECO:0000313" key="1">
    <source>
        <dbReference type="EMBL" id="RAK65622.1"/>
    </source>
</evidence>
<gene>
    <name evidence="1" type="ORF">DJ019_11745</name>
</gene>
<sequence length="185" mass="19545">MIRMMLARWIDGFEKSFGYDASYMRHVLRVSPASLVKFMLGTRAADVKAAPHEALIAAGLVGTLSEDCGPCTQVSVDIATANGVDPKVLRAILAGDETAMGETAALAYRFAKASLARDMEACDPLRDEIVRRWGDKALVAIGLALVGARMYPTLKYALGYGKACSKVTVAGEAVAPHMAPAALAA</sequence>
<proteinExistence type="predicted"/>
<dbReference type="AlphaFoldDB" id="A0A328BE53"/>
<dbReference type="SUPFAM" id="SSF69118">
    <property type="entry name" value="AhpD-like"/>
    <property type="match status" value="1"/>
</dbReference>
<dbReference type="Proteomes" id="UP000249524">
    <property type="component" value="Unassembled WGS sequence"/>
</dbReference>
<reference evidence="1 2" key="1">
    <citation type="submission" date="2018-05" db="EMBL/GenBank/DDBJ databases">
        <authorList>
            <person name="Lanie J.A."/>
            <person name="Ng W.-L."/>
            <person name="Kazmierczak K.M."/>
            <person name="Andrzejewski T.M."/>
            <person name="Davidsen T.M."/>
            <person name="Wayne K.J."/>
            <person name="Tettelin H."/>
            <person name="Glass J.I."/>
            <person name="Rusch D."/>
            <person name="Podicherti R."/>
            <person name="Tsui H.-C.T."/>
            <person name="Winkler M.E."/>
        </authorList>
    </citation>
    <scope>NUCLEOTIDE SEQUENCE [LARGE SCALE GENOMIC DNA]</scope>
    <source>
        <strain evidence="1 2">BUT-10</strain>
    </source>
</reference>